<protein>
    <submittedName>
        <fullName evidence="3">Reverse transcriptase</fullName>
    </submittedName>
</protein>
<dbReference type="InterPro" id="IPR043502">
    <property type="entry name" value="DNA/RNA_pol_sf"/>
</dbReference>
<evidence type="ECO:0000256" key="1">
    <source>
        <dbReference type="SAM" id="MobiDB-lite"/>
    </source>
</evidence>
<evidence type="ECO:0000313" key="4">
    <source>
        <dbReference type="Proteomes" id="UP000434475"/>
    </source>
</evidence>
<dbReference type="PANTHER" id="PTHR34047:SF8">
    <property type="entry name" value="PROTEIN YKFC"/>
    <property type="match status" value="1"/>
</dbReference>
<dbReference type="PANTHER" id="PTHR34047">
    <property type="entry name" value="NUCLEAR INTRON MATURASE 1, MITOCHONDRIAL-RELATED"/>
    <property type="match status" value="1"/>
</dbReference>
<proteinExistence type="predicted"/>
<dbReference type="InterPro" id="IPR051083">
    <property type="entry name" value="GrpII_Intron_Splice-Mob/Def"/>
</dbReference>
<evidence type="ECO:0000259" key="2">
    <source>
        <dbReference type="PROSITE" id="PS50878"/>
    </source>
</evidence>
<sequence>MEQNFEAVYDFANLYAAYRATRKGKRWKDAVAKVELNTLEAITVLQAELRDGLYKPGNYHEFYVFEPKRRLIQTNSVKDKIVQHAFCDNILYPVLSRPFILDNYGSQVGKGTHFGLDRLRDFMREYYRKHGSADGWVLKADVRHYFASIRHDILKRDVNKLLTDPRSRALSDAIIDSTPGNVGIPIGNQSSQVYALLYLNELDHYVKEVLRMRYYGRYMDDFYIICESKEALREAWRKVEQLLTPRGLELNQKTQIFPLRNGLDFLGFHTYLTNTGKVIRKVRRSSKDRMRRKLRKYAVMYENGAMTRKQIEESYQSWRSHASHGQCRELITKYDAVCASIFERSVKSNHAAENQRPTRKGESAGHKD</sequence>
<dbReference type="InterPro" id="IPR000477">
    <property type="entry name" value="RT_dom"/>
</dbReference>
<dbReference type="GO" id="GO:0003964">
    <property type="term" value="F:RNA-directed DNA polymerase activity"/>
    <property type="evidence" value="ECO:0007669"/>
    <property type="project" value="UniProtKB-KW"/>
</dbReference>
<keyword evidence="3" id="KW-0695">RNA-directed DNA polymerase</keyword>
<dbReference type="SUPFAM" id="SSF56672">
    <property type="entry name" value="DNA/RNA polymerases"/>
    <property type="match status" value="1"/>
</dbReference>
<dbReference type="Pfam" id="PF00078">
    <property type="entry name" value="RVT_1"/>
    <property type="match status" value="1"/>
</dbReference>
<evidence type="ECO:0000313" key="3">
    <source>
        <dbReference type="EMBL" id="MSB19757.1"/>
    </source>
</evidence>
<dbReference type="AlphaFoldDB" id="A0A6I2R7R5"/>
<dbReference type="PROSITE" id="PS50878">
    <property type="entry name" value="RT_POL"/>
    <property type="match status" value="1"/>
</dbReference>
<feature type="domain" description="Reverse transcriptase" evidence="2">
    <location>
        <begin position="1"/>
        <end position="270"/>
    </location>
</feature>
<accession>A0A6I2R7R5</accession>
<gene>
    <name evidence="3" type="ORF">GKE97_09515</name>
</gene>
<reference evidence="3 4" key="1">
    <citation type="journal article" date="2019" name="Nat. Med.">
        <title>A library of human gut bacterial isolates paired with longitudinal multiomics data enables mechanistic microbiome research.</title>
        <authorList>
            <person name="Poyet M."/>
            <person name="Groussin M."/>
            <person name="Gibbons S.M."/>
            <person name="Avila-Pacheco J."/>
            <person name="Jiang X."/>
            <person name="Kearney S.M."/>
            <person name="Perrotta A.R."/>
            <person name="Berdy B."/>
            <person name="Zhao S."/>
            <person name="Lieberman T.D."/>
            <person name="Swanson P.K."/>
            <person name="Smith M."/>
            <person name="Roesemann S."/>
            <person name="Alexander J.E."/>
            <person name="Rich S.A."/>
            <person name="Livny J."/>
            <person name="Vlamakis H."/>
            <person name="Clish C."/>
            <person name="Bullock K."/>
            <person name="Deik A."/>
            <person name="Scott J."/>
            <person name="Pierce K.A."/>
            <person name="Xavier R.J."/>
            <person name="Alm E.J."/>
        </authorList>
    </citation>
    <scope>NUCLEOTIDE SEQUENCE [LARGE SCALE GENOMIC DNA]</scope>
    <source>
        <strain evidence="3 4">BIOML-A2</strain>
    </source>
</reference>
<dbReference type="Proteomes" id="UP000434475">
    <property type="component" value="Unassembled WGS sequence"/>
</dbReference>
<name>A0A6I2R7R5_FLAPL</name>
<feature type="compositionally biased region" description="Basic and acidic residues" evidence="1">
    <location>
        <begin position="359"/>
        <end position="368"/>
    </location>
</feature>
<dbReference type="CDD" id="cd01651">
    <property type="entry name" value="RT_G2_intron"/>
    <property type="match status" value="1"/>
</dbReference>
<keyword evidence="3" id="KW-0808">Transferase</keyword>
<comment type="caution">
    <text evidence="3">The sequence shown here is derived from an EMBL/GenBank/DDBJ whole genome shotgun (WGS) entry which is preliminary data.</text>
</comment>
<organism evidence="3 4">
    <name type="scientific">Flavonifractor plautii</name>
    <name type="common">Fusobacterium plautii</name>
    <dbReference type="NCBI Taxonomy" id="292800"/>
    <lineage>
        <taxon>Bacteria</taxon>
        <taxon>Bacillati</taxon>
        <taxon>Bacillota</taxon>
        <taxon>Clostridia</taxon>
        <taxon>Eubacteriales</taxon>
        <taxon>Oscillospiraceae</taxon>
        <taxon>Flavonifractor</taxon>
    </lineage>
</organism>
<dbReference type="EMBL" id="WKPR01000007">
    <property type="protein sequence ID" value="MSB19757.1"/>
    <property type="molecule type" value="Genomic_DNA"/>
</dbReference>
<feature type="region of interest" description="Disordered" evidence="1">
    <location>
        <begin position="348"/>
        <end position="368"/>
    </location>
</feature>
<keyword evidence="3" id="KW-0548">Nucleotidyltransferase</keyword>
<dbReference type="RefSeq" id="WP_172697611.1">
    <property type="nucleotide sequence ID" value="NZ_WKPR01000007.1"/>
</dbReference>